<dbReference type="GO" id="GO:0003755">
    <property type="term" value="F:peptidyl-prolyl cis-trans isomerase activity"/>
    <property type="evidence" value="ECO:0007669"/>
    <property type="project" value="InterPro"/>
</dbReference>
<protein>
    <submittedName>
        <fullName evidence="4">Peptidyl-prolyl cis-trans isomerase CYP26-2, chloroplastic</fullName>
    </submittedName>
</protein>
<sequence length="385" mass="42695">MIYESYWRNTSRNRARIQPNQMWSSQKLMQYSPQLLQPPALPPSQTQTTSIKQCCKVSRRELAICTNSSLLLLLGSQTVEPLHHSRARAEEIEDTSKETEQLVESEENEVPRNTELVESEVAPRNTEQPVESEDDPQKTEQLAPEDDSKKTADPCGEQNPTQRAFLEVSIDGVPLGRIVIGLYSDSVPFGTARFSDLVSGAAGISYRRKEFVKITPNYVQHSGVRSYGVDAELARKAGSNLAADRLTDEWEKQYAACPGTKNLAKSIGIVVRDPSKPPPKLKLIARKGKLEIDQEKVGADPNGTEFVIAIKDSPELDASTLVIGRVLEGMDVVEKISQVKTVQENTSSPYFRVAKLIGDKRAVVAERGFNRPYSKVLITNCGLIK</sequence>
<dbReference type="OrthoDB" id="252722at2759"/>
<reference evidence="3" key="1">
    <citation type="journal article" date="2025" name="Foods">
        <title>Unveiling the Microbial Signatures of Arabica Coffee Cherries: Insights into Ripeness Specific Diversity, Functional Traits, and Implications for Quality and Safety.</title>
        <authorList>
            <consortium name="RefSeq"/>
            <person name="Tenea G.N."/>
            <person name="Cifuentes V."/>
            <person name="Reyes P."/>
            <person name="Cevallos-Vallejos M."/>
        </authorList>
    </citation>
    <scope>NUCLEOTIDE SEQUENCE [LARGE SCALE GENOMIC DNA]</scope>
</reference>
<name>A0A6P6XI68_COFAR</name>
<gene>
    <name evidence="4" type="primary">LOC113742829</name>
</gene>
<feature type="region of interest" description="Disordered" evidence="1">
    <location>
        <begin position="85"/>
        <end position="161"/>
    </location>
</feature>
<dbReference type="RefSeq" id="XP_027126626.1">
    <property type="nucleotide sequence ID" value="XM_027270825.2"/>
</dbReference>
<dbReference type="PANTHER" id="PTHR47724:SF1">
    <property type="entry name" value="PEPTIDYL-PROLYL CIS-TRANS ISOMERASE CYP26-2, CHLOROPLASTIC"/>
    <property type="match status" value="1"/>
</dbReference>
<dbReference type="AlphaFoldDB" id="A0A6P6XI68"/>
<dbReference type="GO" id="GO:0009507">
    <property type="term" value="C:chloroplast"/>
    <property type="evidence" value="ECO:0007669"/>
    <property type="project" value="TreeGrafter"/>
</dbReference>
<keyword evidence="3" id="KW-1185">Reference proteome</keyword>
<dbReference type="Pfam" id="PF00160">
    <property type="entry name" value="Pro_isomerase"/>
    <property type="match status" value="1"/>
</dbReference>
<evidence type="ECO:0000313" key="3">
    <source>
        <dbReference type="Proteomes" id="UP001652660"/>
    </source>
</evidence>
<proteinExistence type="predicted"/>
<dbReference type="PROSITE" id="PS50072">
    <property type="entry name" value="CSA_PPIASE_2"/>
    <property type="match status" value="1"/>
</dbReference>
<reference evidence="4" key="2">
    <citation type="submission" date="2025-08" db="UniProtKB">
        <authorList>
            <consortium name="RefSeq"/>
        </authorList>
    </citation>
    <scope>IDENTIFICATION</scope>
    <source>
        <tissue evidence="4">Leaves</tissue>
    </source>
</reference>
<evidence type="ECO:0000256" key="1">
    <source>
        <dbReference type="SAM" id="MobiDB-lite"/>
    </source>
</evidence>
<dbReference type="SUPFAM" id="SSF50891">
    <property type="entry name" value="Cyclophilin-like"/>
    <property type="match status" value="1"/>
</dbReference>
<keyword evidence="4" id="KW-0413">Isomerase</keyword>
<evidence type="ECO:0000313" key="4">
    <source>
        <dbReference type="RefSeq" id="XP_027126626.1"/>
    </source>
</evidence>
<dbReference type="InterPro" id="IPR029000">
    <property type="entry name" value="Cyclophilin-like_dom_sf"/>
</dbReference>
<dbReference type="Gene3D" id="2.40.100.10">
    <property type="entry name" value="Cyclophilin-like"/>
    <property type="match status" value="1"/>
</dbReference>
<organism evidence="3 4">
    <name type="scientific">Coffea arabica</name>
    <name type="common">Arabian coffee</name>
    <dbReference type="NCBI Taxonomy" id="13443"/>
    <lineage>
        <taxon>Eukaryota</taxon>
        <taxon>Viridiplantae</taxon>
        <taxon>Streptophyta</taxon>
        <taxon>Embryophyta</taxon>
        <taxon>Tracheophyta</taxon>
        <taxon>Spermatophyta</taxon>
        <taxon>Magnoliopsida</taxon>
        <taxon>eudicotyledons</taxon>
        <taxon>Gunneridae</taxon>
        <taxon>Pentapetalae</taxon>
        <taxon>asterids</taxon>
        <taxon>lamiids</taxon>
        <taxon>Gentianales</taxon>
        <taxon>Rubiaceae</taxon>
        <taxon>Ixoroideae</taxon>
        <taxon>Gardenieae complex</taxon>
        <taxon>Bertiereae - Coffeeae clade</taxon>
        <taxon>Coffeeae</taxon>
        <taxon>Coffea</taxon>
    </lineage>
</organism>
<dbReference type="Proteomes" id="UP001652660">
    <property type="component" value="Chromosome 4e"/>
</dbReference>
<dbReference type="PANTHER" id="PTHR47724">
    <property type="entry name" value="PEPTIDYL-PROLYL CIS-TRANS ISOMERASE CYP26-2, CHLOROPLASTIC"/>
    <property type="match status" value="1"/>
</dbReference>
<dbReference type="FunFam" id="2.40.100.10:FF:000040">
    <property type="entry name" value="Peptidyl-prolyl cis-trans isomerase B"/>
    <property type="match status" value="1"/>
</dbReference>
<feature type="domain" description="PPIase cyclophilin-type" evidence="2">
    <location>
        <begin position="165"/>
        <end position="383"/>
    </location>
</feature>
<dbReference type="InterPro" id="IPR044185">
    <property type="entry name" value="CYP26-2-like"/>
</dbReference>
<feature type="compositionally biased region" description="Basic and acidic residues" evidence="1">
    <location>
        <begin position="85"/>
        <end position="100"/>
    </location>
</feature>
<dbReference type="GeneID" id="113742829"/>
<evidence type="ECO:0000259" key="2">
    <source>
        <dbReference type="PROSITE" id="PS50072"/>
    </source>
</evidence>
<accession>A0A6P6XI68</accession>
<dbReference type="InterPro" id="IPR002130">
    <property type="entry name" value="Cyclophilin-type_PPIase_dom"/>
</dbReference>